<comment type="subcellular location">
    <subcellularLocation>
        <location evidence="1">Endoplasmic reticulum</location>
    </subcellularLocation>
</comment>
<reference evidence="10" key="2">
    <citation type="submission" date="2018-11" db="EMBL/GenBank/DDBJ databases">
        <authorList>
            <consortium name="Pathogen Informatics"/>
        </authorList>
    </citation>
    <scope>NUCLEOTIDE SEQUENCE [LARGE SCALE GENOMIC DNA]</scope>
</reference>
<dbReference type="PANTHER" id="PTHR12867:SF6">
    <property type="entry name" value="N-ACETYLGLUCOSAMINYLDIPHOSPHODOLICHOL N-ACETYLGLUCOSAMINYLTRANSFERASE"/>
    <property type="match status" value="1"/>
</dbReference>
<evidence type="ECO:0000256" key="5">
    <source>
        <dbReference type="ARBA" id="ARBA00022676"/>
    </source>
</evidence>
<reference evidence="9 11" key="1">
    <citation type="submission" date="2014-11" db="EMBL/GenBank/DDBJ databases">
        <title>Genetic blueprint of the zoonotic pathogen Toxocara canis.</title>
        <authorList>
            <person name="Zhu X.-Q."/>
            <person name="Korhonen P.K."/>
            <person name="Cai H."/>
            <person name="Young N.D."/>
            <person name="Nejsum P."/>
            <person name="von Samson-Himmelstjerna G."/>
            <person name="Boag P.R."/>
            <person name="Tan P."/>
            <person name="Li Q."/>
            <person name="Min J."/>
            <person name="Yang Y."/>
            <person name="Wang X."/>
            <person name="Fang X."/>
            <person name="Hall R.S."/>
            <person name="Hofmann A."/>
            <person name="Sternberg P.W."/>
            <person name="Jex A.R."/>
            <person name="Gasser R.B."/>
        </authorList>
    </citation>
    <scope>NUCLEOTIDE SEQUENCE [LARGE SCALE GENOMIC DNA]</scope>
    <source>
        <strain evidence="9">PN_DK_2014</strain>
    </source>
</reference>
<dbReference type="PANTHER" id="PTHR12867">
    <property type="entry name" value="GLYCOSYL TRANSFERASE-RELATED"/>
    <property type="match status" value="1"/>
</dbReference>
<evidence type="ECO:0000313" key="9">
    <source>
        <dbReference type="EMBL" id="KHN85909.1"/>
    </source>
</evidence>
<evidence type="ECO:0000259" key="8">
    <source>
        <dbReference type="Pfam" id="PF04101"/>
    </source>
</evidence>
<evidence type="ECO:0000313" key="11">
    <source>
        <dbReference type="Proteomes" id="UP000031036"/>
    </source>
</evidence>
<dbReference type="GO" id="GO:0006488">
    <property type="term" value="P:dolichol-linked oligosaccharide biosynthetic process"/>
    <property type="evidence" value="ECO:0007669"/>
    <property type="project" value="InterPro"/>
</dbReference>
<dbReference type="OMA" id="QYKFRPN"/>
<dbReference type="SUPFAM" id="SSF53756">
    <property type="entry name" value="UDP-Glycosyltransferase/glycogen phosphorylase"/>
    <property type="match status" value="1"/>
</dbReference>
<dbReference type="Pfam" id="PF04101">
    <property type="entry name" value="Glyco_tran_28_C"/>
    <property type="match status" value="1"/>
</dbReference>
<proteinExistence type="inferred from homology"/>
<dbReference type="Gene3D" id="3.40.50.2000">
    <property type="entry name" value="Glycogen Phosphorylase B"/>
    <property type="match status" value="1"/>
</dbReference>
<dbReference type="GO" id="GO:0005783">
    <property type="term" value="C:endoplasmic reticulum"/>
    <property type="evidence" value="ECO:0007669"/>
    <property type="project" value="UniProtKB-SubCell"/>
</dbReference>
<dbReference type="Proteomes" id="UP000031036">
    <property type="component" value="Unassembled WGS sequence"/>
</dbReference>
<evidence type="ECO:0000313" key="10">
    <source>
        <dbReference type="EMBL" id="VDM41825.1"/>
    </source>
</evidence>
<dbReference type="EC" id="2.4.1.141" evidence="3"/>
<evidence type="ECO:0000256" key="7">
    <source>
        <dbReference type="ARBA" id="ARBA00022824"/>
    </source>
</evidence>
<dbReference type="STRING" id="6265.A0A0B2VWW0"/>
<sequence length="173" mass="18761">MSCFVTVGSTQFDALIATVCSNEAIGALRKRGISSMVIQTGAGQYRPPGCQQSDVTAVLHGISVHFYRFKDDILEDMQNADIIVGHAGAGTCLEALRLSKIAFIVINEDLMGNHQRELAERLAALDHIVCTTAAKLVKILETADVSRLKPFVPCDLSNVVRYINRTLGIVDNS</sequence>
<gene>
    <name evidence="9" type="primary">Alg13</name>
    <name evidence="9" type="ORF">Tcan_05760</name>
    <name evidence="10" type="ORF">TCNE_LOCUS10504</name>
</gene>
<protein>
    <recommendedName>
        <fullName evidence="4">UDP-N-acetylglucosamine transferase subunit ALG13</fullName>
        <ecNumber evidence="3">2.4.1.141</ecNumber>
    </recommendedName>
</protein>
<evidence type="ECO:0000256" key="3">
    <source>
        <dbReference type="ARBA" id="ARBA00012614"/>
    </source>
</evidence>
<keyword evidence="7" id="KW-0256">Endoplasmic reticulum</keyword>
<name>A0A0B2VWW0_TOXCA</name>
<dbReference type="GO" id="GO:0004577">
    <property type="term" value="F:N-acetylglucosaminyldiphosphodolichol N-acetylglucosaminyltransferase activity"/>
    <property type="evidence" value="ECO:0007669"/>
    <property type="project" value="UniProtKB-EC"/>
</dbReference>
<evidence type="ECO:0000256" key="6">
    <source>
        <dbReference type="ARBA" id="ARBA00022679"/>
    </source>
</evidence>
<keyword evidence="11" id="KW-1185">Reference proteome</keyword>
<evidence type="ECO:0000256" key="4">
    <source>
        <dbReference type="ARBA" id="ARBA00017468"/>
    </source>
</evidence>
<dbReference type="EMBL" id="JPKZ01000716">
    <property type="protein sequence ID" value="KHN85909.1"/>
    <property type="molecule type" value="Genomic_DNA"/>
</dbReference>
<keyword evidence="6 9" id="KW-0808">Transferase</keyword>
<dbReference type="InterPro" id="IPR007235">
    <property type="entry name" value="Glyco_trans_28_C"/>
</dbReference>
<feature type="domain" description="Glycosyl transferase family 28 C-terminal" evidence="8">
    <location>
        <begin position="3"/>
        <end position="142"/>
    </location>
</feature>
<dbReference type="EMBL" id="UYWY01020522">
    <property type="protein sequence ID" value="VDM41825.1"/>
    <property type="molecule type" value="Genomic_DNA"/>
</dbReference>
<accession>A0A0B2VWW0</accession>
<dbReference type="InterPro" id="IPR039042">
    <property type="entry name" value="Alg13-like"/>
</dbReference>
<evidence type="ECO:0000256" key="2">
    <source>
        <dbReference type="ARBA" id="ARBA00006962"/>
    </source>
</evidence>
<dbReference type="AlphaFoldDB" id="A0A0B2VWW0"/>
<organism evidence="9 11">
    <name type="scientific">Toxocara canis</name>
    <name type="common">Canine roundworm</name>
    <dbReference type="NCBI Taxonomy" id="6265"/>
    <lineage>
        <taxon>Eukaryota</taxon>
        <taxon>Metazoa</taxon>
        <taxon>Ecdysozoa</taxon>
        <taxon>Nematoda</taxon>
        <taxon>Chromadorea</taxon>
        <taxon>Rhabditida</taxon>
        <taxon>Spirurina</taxon>
        <taxon>Ascaridomorpha</taxon>
        <taxon>Ascaridoidea</taxon>
        <taxon>Toxocaridae</taxon>
        <taxon>Toxocara</taxon>
    </lineage>
</organism>
<evidence type="ECO:0000256" key="1">
    <source>
        <dbReference type="ARBA" id="ARBA00004240"/>
    </source>
</evidence>
<comment type="similarity">
    <text evidence="2">Belongs to the glycosyltransferase 28 family.</text>
</comment>
<keyword evidence="5" id="KW-0328">Glycosyltransferase</keyword>
<dbReference type="OrthoDB" id="20273at2759"/>